<evidence type="ECO:0000256" key="14">
    <source>
        <dbReference type="ARBA" id="ARBA00023075"/>
    </source>
</evidence>
<comment type="similarity">
    <text evidence="3 18">Belongs to the complex I subunit 2 family.</text>
</comment>
<feature type="transmembrane region" description="Helical" evidence="18">
    <location>
        <begin position="312"/>
        <end position="332"/>
    </location>
</feature>
<proteinExistence type="inferred from homology"/>
<organism evidence="20">
    <name type="scientific">Cucujoidea sp. 34 KM-2017</name>
    <dbReference type="NCBI Taxonomy" id="2219372"/>
    <lineage>
        <taxon>Eukaryota</taxon>
        <taxon>Metazoa</taxon>
        <taxon>Ecdysozoa</taxon>
        <taxon>Arthropoda</taxon>
        <taxon>Hexapoda</taxon>
        <taxon>Insecta</taxon>
        <taxon>Pterygota</taxon>
        <taxon>Neoptera</taxon>
        <taxon>Endopterygota</taxon>
        <taxon>Coleoptera</taxon>
        <taxon>Polyphaga</taxon>
        <taxon>Cucujiformia</taxon>
    </lineage>
</organism>
<evidence type="ECO:0000256" key="5">
    <source>
        <dbReference type="ARBA" id="ARBA00021008"/>
    </source>
</evidence>
<dbReference type="AlphaFoldDB" id="A0A346RHQ7"/>
<evidence type="ECO:0000256" key="3">
    <source>
        <dbReference type="ARBA" id="ARBA00007012"/>
    </source>
</evidence>
<reference evidence="20" key="1">
    <citation type="journal article" date="2018" name="J. ISSAAS">
        <title>The contribution of mitochondrial metagenomics to large-scale data mining and phylogenetic analysis of Coleoptera.</title>
        <authorList>
            <person name="Miller K."/>
            <person name="Linard B."/>
            <person name="Motyka M."/>
            <person name="Bocek M."/>
            <person name="Vogler A.P."/>
        </authorList>
    </citation>
    <scope>NUCLEOTIDE SEQUENCE</scope>
</reference>
<evidence type="ECO:0000256" key="15">
    <source>
        <dbReference type="ARBA" id="ARBA00023128"/>
    </source>
</evidence>
<evidence type="ECO:0000256" key="8">
    <source>
        <dbReference type="ARBA" id="ARBA00022692"/>
    </source>
</evidence>
<dbReference type="EMBL" id="MG193421">
    <property type="protein sequence ID" value="AXS65604.1"/>
    <property type="molecule type" value="Genomic_DNA"/>
</dbReference>
<evidence type="ECO:0000256" key="6">
    <source>
        <dbReference type="ARBA" id="ARBA00022448"/>
    </source>
</evidence>
<dbReference type="PANTHER" id="PTHR46552">
    <property type="entry name" value="NADH-UBIQUINONE OXIDOREDUCTASE CHAIN 2"/>
    <property type="match status" value="1"/>
</dbReference>
<comment type="subcellular location">
    <subcellularLocation>
        <location evidence="2 18">Mitochondrion inner membrane</location>
        <topology evidence="2 18">Multi-pass membrane protein</topology>
    </subcellularLocation>
</comment>
<keyword evidence="15 18" id="KW-0496">Mitochondrion</keyword>
<evidence type="ECO:0000256" key="10">
    <source>
        <dbReference type="ARBA" id="ARBA00022967"/>
    </source>
</evidence>
<keyword evidence="7 18" id="KW-0679">Respiratory chain</keyword>
<feature type="transmembrane region" description="Helical" evidence="18">
    <location>
        <begin position="195"/>
        <end position="213"/>
    </location>
</feature>
<keyword evidence="6" id="KW-0813">Transport</keyword>
<gene>
    <name evidence="20" type="primary">nad2</name>
</gene>
<evidence type="ECO:0000256" key="1">
    <source>
        <dbReference type="ARBA" id="ARBA00003257"/>
    </source>
</evidence>
<dbReference type="InterPro" id="IPR050175">
    <property type="entry name" value="Complex_I_Subunit_2"/>
</dbReference>
<dbReference type="EC" id="7.1.1.2" evidence="4 18"/>
<evidence type="ECO:0000256" key="9">
    <source>
        <dbReference type="ARBA" id="ARBA00022792"/>
    </source>
</evidence>
<feature type="transmembrane region" description="Helical" evidence="18">
    <location>
        <begin position="90"/>
        <end position="112"/>
    </location>
</feature>
<evidence type="ECO:0000256" key="17">
    <source>
        <dbReference type="ARBA" id="ARBA00049551"/>
    </source>
</evidence>
<protein>
    <recommendedName>
        <fullName evidence="5 18">NADH-ubiquinone oxidoreductase chain 2</fullName>
        <ecNumber evidence="4 18">7.1.1.2</ecNumber>
    </recommendedName>
</protein>
<sequence length="333" mass="39002">MYKFHKLMFLNCTIVGTLLAISSYSWLSMWMGLEINLISVIPLLQNNSAYSSESMIKYFLLQVMASMILLFSIILMLNLYEYIPLYSSNFLLITLNFSLLMKMGAAPLHFWLPEIMEGLSWMSNFLMMTWQKIAPMILLFYSLQSNMVIIFSISSAIIGSIMGLNQTSLRKLMAFSSINHTSWLLSCTLTSLSNWLVYFSVYTFIAWNLTLILSKFNIFYLKQLIHSMNFNKTLKYNLTINFLSLGGLPPFMGFYPKWITINFLMNNNYKMLTLILIITSLITLYFYTRTSMTSLMFKNNDILIINLIKFKYNFTLLFFLNILAMFIFMLWIF</sequence>
<keyword evidence="10 18" id="KW-1278">Translocase</keyword>
<dbReference type="PRINTS" id="PR01436">
    <property type="entry name" value="NADHDHGNASE2"/>
</dbReference>
<dbReference type="Pfam" id="PF00361">
    <property type="entry name" value="Proton_antipo_M"/>
    <property type="match status" value="1"/>
</dbReference>
<accession>A0A346RHQ7</accession>
<evidence type="ECO:0000313" key="20">
    <source>
        <dbReference type="EMBL" id="AXS65604.1"/>
    </source>
</evidence>
<keyword evidence="16 18" id="KW-0472">Membrane</keyword>
<feature type="transmembrane region" description="Helical" evidence="18">
    <location>
        <begin position="271"/>
        <end position="288"/>
    </location>
</feature>
<evidence type="ECO:0000256" key="4">
    <source>
        <dbReference type="ARBA" id="ARBA00012944"/>
    </source>
</evidence>
<dbReference type="GO" id="GO:0008137">
    <property type="term" value="F:NADH dehydrogenase (ubiquinone) activity"/>
    <property type="evidence" value="ECO:0007669"/>
    <property type="project" value="UniProtKB-EC"/>
</dbReference>
<feature type="domain" description="NADH:quinone oxidoreductase/Mrp antiporter transmembrane" evidence="19">
    <location>
        <begin position="23"/>
        <end position="283"/>
    </location>
</feature>
<geneLocation type="mitochondrion" evidence="20"/>
<feature type="transmembrane region" description="Helical" evidence="18">
    <location>
        <begin position="148"/>
        <end position="165"/>
    </location>
</feature>
<evidence type="ECO:0000256" key="18">
    <source>
        <dbReference type="RuleBase" id="RU003403"/>
    </source>
</evidence>
<keyword evidence="11 18" id="KW-0249">Electron transport</keyword>
<keyword evidence="8 18" id="KW-0812">Transmembrane</keyword>
<keyword evidence="9 18" id="KW-0999">Mitochondrion inner membrane</keyword>
<evidence type="ECO:0000256" key="7">
    <source>
        <dbReference type="ARBA" id="ARBA00022660"/>
    </source>
</evidence>
<dbReference type="GO" id="GO:0006120">
    <property type="term" value="P:mitochondrial electron transport, NADH to ubiquinone"/>
    <property type="evidence" value="ECO:0007669"/>
    <property type="project" value="InterPro"/>
</dbReference>
<name>A0A346RHQ7_9CUCU</name>
<feature type="transmembrane region" description="Helical" evidence="18">
    <location>
        <begin position="7"/>
        <end position="27"/>
    </location>
</feature>
<evidence type="ECO:0000256" key="2">
    <source>
        <dbReference type="ARBA" id="ARBA00004448"/>
    </source>
</evidence>
<comment type="catalytic activity">
    <reaction evidence="17 18">
        <text>a ubiquinone + NADH + 5 H(+)(in) = a ubiquinol + NAD(+) + 4 H(+)(out)</text>
        <dbReference type="Rhea" id="RHEA:29091"/>
        <dbReference type="Rhea" id="RHEA-COMP:9565"/>
        <dbReference type="Rhea" id="RHEA-COMP:9566"/>
        <dbReference type="ChEBI" id="CHEBI:15378"/>
        <dbReference type="ChEBI" id="CHEBI:16389"/>
        <dbReference type="ChEBI" id="CHEBI:17976"/>
        <dbReference type="ChEBI" id="CHEBI:57540"/>
        <dbReference type="ChEBI" id="CHEBI:57945"/>
        <dbReference type="EC" id="7.1.1.2"/>
    </reaction>
</comment>
<evidence type="ECO:0000259" key="19">
    <source>
        <dbReference type="Pfam" id="PF00361"/>
    </source>
</evidence>
<dbReference type="PANTHER" id="PTHR46552:SF1">
    <property type="entry name" value="NADH-UBIQUINONE OXIDOREDUCTASE CHAIN 2"/>
    <property type="match status" value="1"/>
</dbReference>
<keyword evidence="14 18" id="KW-0830">Ubiquinone</keyword>
<feature type="transmembrane region" description="Helical" evidence="18">
    <location>
        <begin position="118"/>
        <end position="141"/>
    </location>
</feature>
<keyword evidence="12 18" id="KW-1133">Transmembrane helix</keyword>
<dbReference type="InterPro" id="IPR003917">
    <property type="entry name" value="NADH_UbQ_OxRdtase_chain2"/>
</dbReference>
<dbReference type="InterPro" id="IPR001750">
    <property type="entry name" value="ND/Mrp_TM"/>
</dbReference>
<evidence type="ECO:0000256" key="12">
    <source>
        <dbReference type="ARBA" id="ARBA00022989"/>
    </source>
</evidence>
<evidence type="ECO:0000256" key="11">
    <source>
        <dbReference type="ARBA" id="ARBA00022982"/>
    </source>
</evidence>
<evidence type="ECO:0000256" key="13">
    <source>
        <dbReference type="ARBA" id="ARBA00023027"/>
    </source>
</evidence>
<feature type="transmembrane region" description="Helical" evidence="18">
    <location>
        <begin position="234"/>
        <end position="251"/>
    </location>
</feature>
<feature type="transmembrane region" description="Helical" evidence="18">
    <location>
        <begin position="58"/>
        <end position="78"/>
    </location>
</feature>
<evidence type="ECO:0000256" key="16">
    <source>
        <dbReference type="ARBA" id="ARBA00023136"/>
    </source>
</evidence>
<comment type="function">
    <text evidence="1">Core subunit of the mitochondrial membrane respiratory chain NADH dehydrogenase (Complex I) that is believed to belong to the minimal assembly required for catalysis. Complex I functions in the transfer of electrons from NADH to the respiratory chain. The immediate electron acceptor for the enzyme is believed to be ubiquinone.</text>
</comment>
<dbReference type="GO" id="GO:0005743">
    <property type="term" value="C:mitochondrial inner membrane"/>
    <property type="evidence" value="ECO:0007669"/>
    <property type="project" value="UniProtKB-SubCell"/>
</dbReference>
<comment type="function">
    <text evidence="18">Core subunit of the mitochondrial membrane respiratory chain NADH dehydrogenase (Complex I) which catalyzes electron transfer from NADH through the respiratory chain, using ubiquinone as an electron acceptor. Essential for the catalytic activity and assembly of complex I.</text>
</comment>
<keyword evidence="13 18" id="KW-0520">NAD</keyword>